<gene>
    <name evidence="2" type="ORF">P0O15_09015</name>
</gene>
<dbReference type="InterPro" id="IPR002491">
    <property type="entry name" value="ABC_transptr_periplasmic_BD"/>
</dbReference>
<feature type="domain" description="Fe/B12 periplasmic-binding" evidence="1">
    <location>
        <begin position="1"/>
        <end position="276"/>
    </location>
</feature>
<dbReference type="PROSITE" id="PS50983">
    <property type="entry name" value="FE_B12_PBP"/>
    <property type="match status" value="1"/>
</dbReference>
<dbReference type="PANTHER" id="PTHR30535">
    <property type="entry name" value="VITAMIN B12-BINDING PROTEIN"/>
    <property type="match status" value="1"/>
</dbReference>
<dbReference type="Proteomes" id="UP001220010">
    <property type="component" value="Unassembled WGS sequence"/>
</dbReference>
<dbReference type="PANTHER" id="PTHR30535:SF34">
    <property type="entry name" value="MOLYBDATE-BINDING PROTEIN MOLA"/>
    <property type="match status" value="1"/>
</dbReference>
<proteinExistence type="predicted"/>
<dbReference type="RefSeq" id="WP_316967032.1">
    <property type="nucleotide sequence ID" value="NZ_JARFPK010000034.1"/>
</dbReference>
<reference evidence="2 3" key="1">
    <citation type="submission" date="2023-03" db="EMBL/GenBank/DDBJ databases">
        <title>WGS of Methanotrichaceae archaeon Mx.</title>
        <authorList>
            <person name="Sorokin D.Y."/>
            <person name="Merkel A.Y."/>
        </authorList>
    </citation>
    <scope>NUCLEOTIDE SEQUENCE [LARGE SCALE GENOMIC DNA]</scope>
    <source>
        <strain evidence="2 3">Mx</strain>
    </source>
</reference>
<accession>A0ABT5X9P3</accession>
<comment type="caution">
    <text evidence="2">The sequence shown here is derived from an EMBL/GenBank/DDBJ whole genome shotgun (WGS) entry which is preliminary data.</text>
</comment>
<dbReference type="Gene3D" id="3.40.50.1980">
    <property type="entry name" value="Nitrogenase molybdenum iron protein domain"/>
    <property type="match status" value="2"/>
</dbReference>
<organism evidence="2 3">
    <name type="scientific">Candidatus Methanocrinis natronophilus</name>
    <dbReference type="NCBI Taxonomy" id="3033396"/>
    <lineage>
        <taxon>Archaea</taxon>
        <taxon>Methanobacteriati</taxon>
        <taxon>Methanobacteriota</taxon>
        <taxon>Stenosarchaea group</taxon>
        <taxon>Methanomicrobia</taxon>
        <taxon>Methanotrichales</taxon>
        <taxon>Methanotrichaceae</taxon>
        <taxon>Methanocrinis</taxon>
    </lineage>
</organism>
<keyword evidence="3" id="KW-1185">Reference proteome</keyword>
<evidence type="ECO:0000313" key="2">
    <source>
        <dbReference type="EMBL" id="MDF0591297.1"/>
    </source>
</evidence>
<name>A0ABT5X9P3_9EURY</name>
<protein>
    <submittedName>
        <fullName evidence="2">ABC transporter substrate-binding protein</fullName>
    </submittedName>
</protein>
<evidence type="ECO:0000259" key="1">
    <source>
        <dbReference type="PROSITE" id="PS50983"/>
    </source>
</evidence>
<dbReference type="SUPFAM" id="SSF53807">
    <property type="entry name" value="Helical backbone' metal receptor"/>
    <property type="match status" value="1"/>
</dbReference>
<dbReference type="Pfam" id="PF01497">
    <property type="entry name" value="Peripla_BP_2"/>
    <property type="match status" value="1"/>
</dbReference>
<dbReference type="EMBL" id="JARFPK010000034">
    <property type="protein sequence ID" value="MDF0591297.1"/>
    <property type="molecule type" value="Genomic_DNA"/>
</dbReference>
<sequence length="305" mass="34061">MFNSETVETVRSLKAQDKIIGVGRFTLENPAYFPELSRLPGVGSVWTPDIEAVLELHPDAVFVYGTFMKSSVDEIQDILKAADPNLVVIRVDCYIPESYEEEVRILGHILDREEEAEEFLEFYRGAIGPIEAIVSVLDETDKPAIYFESWGDFRTATQGAGYHDKLVMAGGNNIFGDLALSYTDIDPESVIERNPEIIVKLCGAGSRNFGGYGEDDPSQLEGLREEVVSRPGWGTLDAVENDRVYILSNDILGGARHFIGIAYLAKLFHPELFADLDPAAVHREYLSRFQGLDFRGVYVYPEILI</sequence>
<dbReference type="InterPro" id="IPR050902">
    <property type="entry name" value="ABC_Transporter_SBP"/>
</dbReference>
<evidence type="ECO:0000313" key="3">
    <source>
        <dbReference type="Proteomes" id="UP001220010"/>
    </source>
</evidence>